<reference evidence="1 2" key="1">
    <citation type="journal article" date="2022" name="New Phytol.">
        <title>Ecological generalism drives hyperdiversity of secondary metabolite gene clusters in xylarialean endophytes.</title>
        <authorList>
            <person name="Franco M.E.E."/>
            <person name="Wisecaver J.H."/>
            <person name="Arnold A.E."/>
            <person name="Ju Y.M."/>
            <person name="Slot J.C."/>
            <person name="Ahrendt S."/>
            <person name="Moore L.P."/>
            <person name="Eastman K.E."/>
            <person name="Scott K."/>
            <person name="Konkel Z."/>
            <person name="Mondo S.J."/>
            <person name="Kuo A."/>
            <person name="Hayes R.D."/>
            <person name="Haridas S."/>
            <person name="Andreopoulos B."/>
            <person name="Riley R."/>
            <person name="LaButti K."/>
            <person name="Pangilinan J."/>
            <person name="Lipzen A."/>
            <person name="Amirebrahimi M."/>
            <person name="Yan J."/>
            <person name="Adam C."/>
            <person name="Keymanesh K."/>
            <person name="Ng V."/>
            <person name="Louie K."/>
            <person name="Northen T."/>
            <person name="Drula E."/>
            <person name="Henrissat B."/>
            <person name="Hsieh H.M."/>
            <person name="Youens-Clark K."/>
            <person name="Lutzoni F."/>
            <person name="Miadlikowska J."/>
            <person name="Eastwood D.C."/>
            <person name="Hamelin R.C."/>
            <person name="Grigoriev I.V."/>
            <person name="U'Ren J.M."/>
        </authorList>
    </citation>
    <scope>NUCLEOTIDE SEQUENCE [LARGE SCALE GENOMIC DNA]</scope>
    <source>
        <strain evidence="1 2">ER1909</strain>
    </source>
</reference>
<protein>
    <submittedName>
        <fullName evidence="1">Isomerase YbhE</fullName>
    </submittedName>
</protein>
<sequence length="385" mass="42281">MAHQGSVMTRLVVGSQDQILVLNFDGVEFAVTGGCIVSNFKPSRMLFREDNILHIVNTKADIIDTFTLGTDFSDDNNAIRLAATRRGISLPKLFLDKPTFMYSIRSSVGGTGIAFNADKTRLVEPCLEEGTIDVWDTSAADGHLRYLKSLGVANARVASSDAAGPHRAILDPTGRFFVFPNFARGRLIVMDANECEITNAIDISAGRGLNHPAFLTSDGVHYLVMLDTITNAIVLFELEYVGNTIRIARFVQQRDAHDGSPLFDRPGAITGGIEVAKNQRDIYISIRDYIVQFAFRKEGGVARLDYIGKTSTGLKPRLFALSTDTGQRFVFVIQQWLNIDNVDAESGLIALRRDPETGMLDSTPVAKMPNEEFCADHGLCSIVEI</sequence>
<dbReference type="Proteomes" id="UP001497680">
    <property type="component" value="Unassembled WGS sequence"/>
</dbReference>
<keyword evidence="2" id="KW-1185">Reference proteome</keyword>
<dbReference type="EMBL" id="MU394407">
    <property type="protein sequence ID" value="KAI6081117.1"/>
    <property type="molecule type" value="Genomic_DNA"/>
</dbReference>
<name>A0ACC0CLA6_9PEZI</name>
<keyword evidence="1" id="KW-0413">Isomerase</keyword>
<proteinExistence type="predicted"/>
<accession>A0ACC0CLA6</accession>
<gene>
    <name evidence="1" type="ORF">F4821DRAFT_265240</name>
</gene>
<organism evidence="1 2">
    <name type="scientific">Hypoxylon rubiginosum</name>
    <dbReference type="NCBI Taxonomy" id="110542"/>
    <lineage>
        <taxon>Eukaryota</taxon>
        <taxon>Fungi</taxon>
        <taxon>Dikarya</taxon>
        <taxon>Ascomycota</taxon>
        <taxon>Pezizomycotina</taxon>
        <taxon>Sordariomycetes</taxon>
        <taxon>Xylariomycetidae</taxon>
        <taxon>Xylariales</taxon>
        <taxon>Hypoxylaceae</taxon>
        <taxon>Hypoxylon</taxon>
    </lineage>
</organism>
<evidence type="ECO:0000313" key="2">
    <source>
        <dbReference type="Proteomes" id="UP001497680"/>
    </source>
</evidence>
<evidence type="ECO:0000313" key="1">
    <source>
        <dbReference type="EMBL" id="KAI6081117.1"/>
    </source>
</evidence>
<comment type="caution">
    <text evidence="1">The sequence shown here is derived from an EMBL/GenBank/DDBJ whole genome shotgun (WGS) entry which is preliminary data.</text>
</comment>